<organism evidence="11 12">
    <name type="scientific">Halioglobus japonicus</name>
    <dbReference type="NCBI Taxonomy" id="930805"/>
    <lineage>
        <taxon>Bacteria</taxon>
        <taxon>Pseudomonadati</taxon>
        <taxon>Pseudomonadota</taxon>
        <taxon>Gammaproteobacteria</taxon>
        <taxon>Cellvibrionales</taxon>
        <taxon>Halieaceae</taxon>
        <taxon>Halioglobus</taxon>
    </lineage>
</organism>
<feature type="domain" description="Amine oxidase" evidence="10">
    <location>
        <begin position="21"/>
        <end position="487"/>
    </location>
</feature>
<dbReference type="InterPro" id="IPR036188">
    <property type="entry name" value="FAD/NAD-bd_sf"/>
</dbReference>
<evidence type="ECO:0000259" key="10">
    <source>
        <dbReference type="Pfam" id="PF01593"/>
    </source>
</evidence>
<proteinExistence type="inferred from homology"/>
<dbReference type="InterPro" id="IPR008150">
    <property type="entry name" value="Phytoene_DH_bac_CS"/>
</dbReference>
<evidence type="ECO:0000256" key="9">
    <source>
        <dbReference type="RuleBase" id="RU362075"/>
    </source>
</evidence>
<dbReference type="GO" id="GO:0016117">
    <property type="term" value="P:carotenoid biosynthetic process"/>
    <property type="evidence" value="ECO:0007669"/>
    <property type="project" value="UniProtKB-KW"/>
</dbReference>
<comment type="cofactor">
    <cofactor evidence="1">
        <name>FAD</name>
        <dbReference type="ChEBI" id="CHEBI:57692"/>
    </cofactor>
</comment>
<reference evidence="11 12" key="1">
    <citation type="submission" date="2018-01" db="EMBL/GenBank/DDBJ databases">
        <title>The draft genome sequence of Halioglobus japonicus S1-36.</title>
        <authorList>
            <person name="Du Z.-J."/>
            <person name="Shi M.-J."/>
        </authorList>
    </citation>
    <scope>NUCLEOTIDE SEQUENCE [LARGE SCALE GENOMIC DNA]</scope>
    <source>
        <strain evidence="11 12">S1-36</strain>
    </source>
</reference>
<dbReference type="PANTHER" id="PTHR43734:SF3">
    <property type="entry name" value="B-CAROTENE KETOLASE"/>
    <property type="match status" value="1"/>
</dbReference>
<evidence type="ECO:0000256" key="4">
    <source>
        <dbReference type="ARBA" id="ARBA00022630"/>
    </source>
</evidence>
<dbReference type="InterPro" id="IPR002937">
    <property type="entry name" value="Amino_oxidase"/>
</dbReference>
<evidence type="ECO:0000256" key="8">
    <source>
        <dbReference type="ARBA" id="ARBA00031986"/>
    </source>
</evidence>
<evidence type="ECO:0000256" key="5">
    <source>
        <dbReference type="ARBA" id="ARBA00022746"/>
    </source>
</evidence>
<comment type="pathway">
    <text evidence="2 9">Carotenoid biosynthesis.</text>
</comment>
<name>A0AAP8SLX7_9GAMM</name>
<evidence type="ECO:0000256" key="3">
    <source>
        <dbReference type="ARBA" id="ARBA00006046"/>
    </source>
</evidence>
<dbReference type="PROSITE" id="PS00982">
    <property type="entry name" value="PHYTOENE_DH"/>
    <property type="match status" value="1"/>
</dbReference>
<evidence type="ECO:0000256" key="1">
    <source>
        <dbReference type="ARBA" id="ARBA00001974"/>
    </source>
</evidence>
<comment type="caution">
    <text evidence="11">The sequence shown here is derived from an EMBL/GenBank/DDBJ whole genome shotgun (WGS) entry which is preliminary data.</text>
</comment>
<evidence type="ECO:0000256" key="7">
    <source>
        <dbReference type="ARBA" id="ARBA00023002"/>
    </source>
</evidence>
<dbReference type="KEGG" id="hja:BST95_01475"/>
<dbReference type="Pfam" id="PF01593">
    <property type="entry name" value="Amino_oxidase"/>
    <property type="match status" value="1"/>
</dbReference>
<keyword evidence="7 9" id="KW-0560">Oxidoreductase</keyword>
<keyword evidence="12" id="KW-1185">Reference proteome</keyword>
<gene>
    <name evidence="11" type="ORF">C0029_15735</name>
</gene>
<dbReference type="NCBIfam" id="TIGR02734">
    <property type="entry name" value="crtI_fam"/>
    <property type="match status" value="1"/>
</dbReference>
<evidence type="ECO:0000256" key="6">
    <source>
        <dbReference type="ARBA" id="ARBA00022827"/>
    </source>
</evidence>
<dbReference type="Gene3D" id="3.50.50.60">
    <property type="entry name" value="FAD/NAD(P)-binding domain"/>
    <property type="match status" value="2"/>
</dbReference>
<dbReference type="SUPFAM" id="SSF51905">
    <property type="entry name" value="FAD/NAD(P)-binding domain"/>
    <property type="match status" value="1"/>
</dbReference>
<evidence type="ECO:0000313" key="12">
    <source>
        <dbReference type="Proteomes" id="UP000235162"/>
    </source>
</evidence>
<dbReference type="InterPro" id="IPR014105">
    <property type="entry name" value="Carotenoid/retinoid_OxRdtase"/>
</dbReference>
<dbReference type="GO" id="GO:0016627">
    <property type="term" value="F:oxidoreductase activity, acting on the CH-CH group of donors"/>
    <property type="evidence" value="ECO:0007669"/>
    <property type="project" value="UniProtKB-ARBA"/>
</dbReference>
<dbReference type="Proteomes" id="UP000235162">
    <property type="component" value="Unassembled WGS sequence"/>
</dbReference>
<protein>
    <recommendedName>
        <fullName evidence="8">Phytoene dehydrogenase</fullName>
    </recommendedName>
</protein>
<dbReference type="AlphaFoldDB" id="A0AAP8SLX7"/>
<keyword evidence="4" id="KW-0285">Flavoprotein</keyword>
<comment type="similarity">
    <text evidence="3 9">Belongs to the carotenoid/retinoid oxidoreductase family.</text>
</comment>
<evidence type="ECO:0000313" key="11">
    <source>
        <dbReference type="EMBL" id="PLW84990.1"/>
    </source>
</evidence>
<keyword evidence="5 9" id="KW-0125">Carotenoid biosynthesis</keyword>
<dbReference type="PANTHER" id="PTHR43734">
    <property type="entry name" value="PHYTOENE DESATURASE"/>
    <property type="match status" value="1"/>
</dbReference>
<accession>A0AAP8SLX7</accession>
<dbReference type="EMBL" id="PKUR01000004">
    <property type="protein sequence ID" value="PLW84990.1"/>
    <property type="molecule type" value="Genomic_DNA"/>
</dbReference>
<sequence>MGTGASSVTNTTAVVIGAGFGGIAAALRLRAKGYNVTVVDRCSKVGGRAQVFERDGYRHDAGPTVITAPFLFEELFELFGKRIQDYVTIKPLDTWYRFHFQDGIQFDYGGSIEDTLAQIEQIEPADKQGYLDLLDASRAIYQLGFEQLAHQPFHRLSELCVQAPAMLKLGSYRSVWDLVSRHLKSERLRQAFSIQPLLVGGNPFQTTSIYNLIHFLERAHGIHFAMGGTGALTDALGRLMAEEDITIRLGETVESVCVENGRAKGVLTEHGFTAADVVISNVDPAHLYDNMLERKDSCLSARIKTRYARKSMGLFVLYFGTNRLYPDVAHHTIWLGSRYKELLTDIFTHKVLADDFSIYLHRPTATDPSFAPEGHESFYALVPVPNLEGSVAWDIEGPRLRDRIVEALGSTLLPGLKESIRSDFFMTPENFQQDYLSPDGAGFSIAPTFYQSAWFRYHNKAEGPNGLYLVGAGTHPGAGLPGVLCSAKVLEVLVPRAAGVDARSKSNLALA</sequence>
<keyword evidence="6" id="KW-0274">FAD</keyword>
<evidence type="ECO:0000256" key="2">
    <source>
        <dbReference type="ARBA" id="ARBA00004829"/>
    </source>
</evidence>